<reference evidence="1" key="2">
    <citation type="journal article" date="2015" name="Fish Shellfish Immunol.">
        <title>Early steps in the European eel (Anguilla anguilla)-Vibrio vulnificus interaction in the gills: Role of the RtxA13 toxin.</title>
        <authorList>
            <person name="Callol A."/>
            <person name="Pajuelo D."/>
            <person name="Ebbesson L."/>
            <person name="Teles M."/>
            <person name="MacKenzie S."/>
            <person name="Amaro C."/>
        </authorList>
    </citation>
    <scope>NUCLEOTIDE SEQUENCE</scope>
</reference>
<name>A0A0E9SP59_ANGAN</name>
<evidence type="ECO:0000313" key="1">
    <source>
        <dbReference type="EMBL" id="JAH43032.1"/>
    </source>
</evidence>
<dbReference type="EMBL" id="GBXM01065545">
    <property type="protein sequence ID" value="JAH43032.1"/>
    <property type="molecule type" value="Transcribed_RNA"/>
</dbReference>
<organism evidence="1">
    <name type="scientific">Anguilla anguilla</name>
    <name type="common">European freshwater eel</name>
    <name type="synonym">Muraena anguilla</name>
    <dbReference type="NCBI Taxonomy" id="7936"/>
    <lineage>
        <taxon>Eukaryota</taxon>
        <taxon>Metazoa</taxon>
        <taxon>Chordata</taxon>
        <taxon>Craniata</taxon>
        <taxon>Vertebrata</taxon>
        <taxon>Euteleostomi</taxon>
        <taxon>Actinopterygii</taxon>
        <taxon>Neopterygii</taxon>
        <taxon>Teleostei</taxon>
        <taxon>Anguilliformes</taxon>
        <taxon>Anguillidae</taxon>
        <taxon>Anguilla</taxon>
    </lineage>
</organism>
<accession>A0A0E9SP59</accession>
<protein>
    <submittedName>
        <fullName evidence="1">Uncharacterized protein</fullName>
    </submittedName>
</protein>
<proteinExistence type="predicted"/>
<reference evidence="1" key="1">
    <citation type="submission" date="2014-11" db="EMBL/GenBank/DDBJ databases">
        <authorList>
            <person name="Amaro Gonzalez C."/>
        </authorList>
    </citation>
    <scope>NUCLEOTIDE SEQUENCE</scope>
</reference>
<dbReference type="AlphaFoldDB" id="A0A0E9SP59"/>
<sequence>MTVKKKNVRPLHWMEFSDCYHKKSVLSDIFETFFCLLRKPVMVSRAPRRLCNFHIKQCSH</sequence>